<reference evidence="2 3" key="1">
    <citation type="submission" date="2016-11" db="EMBL/GenBank/DDBJ databases">
        <authorList>
            <person name="Jaros S."/>
            <person name="Januszkiewicz K."/>
            <person name="Wedrychowicz H."/>
        </authorList>
    </citation>
    <scope>NUCLEOTIDE SEQUENCE [LARGE SCALE GENOMIC DNA]</scope>
    <source>
        <strain evidence="2 3">DSM 15930</strain>
    </source>
</reference>
<organism evidence="2 3">
    <name type="scientific">Anaerosporobacter mobilis DSM 15930</name>
    <dbReference type="NCBI Taxonomy" id="1120996"/>
    <lineage>
        <taxon>Bacteria</taxon>
        <taxon>Bacillati</taxon>
        <taxon>Bacillota</taxon>
        <taxon>Clostridia</taxon>
        <taxon>Lachnospirales</taxon>
        <taxon>Lachnospiraceae</taxon>
        <taxon>Anaerosporobacter</taxon>
    </lineage>
</organism>
<dbReference type="Proteomes" id="UP000184038">
    <property type="component" value="Unassembled WGS sequence"/>
</dbReference>
<sequence length="208" mass="24654">MEDNFDEDFTEVKRKEKNKNRLRKLGSIIGITLMILFAGIIIYEFIWPHFVTPYAIKDLNENIELPYEFGVEASEYDIKKEWIQDEDDLGFYINTSTGDVCTFTRYPDYADSVKFAGYYTSNRDIALFGFKVGDSFEKVDKYLKEHGYRCYDSASGFYEYERGRINIRLYVTSIENEMMDVGNNRIKRVVEYWVDLISTDKQHKGYYK</sequence>
<keyword evidence="1" id="KW-0812">Transmembrane</keyword>
<dbReference type="EMBL" id="FRCP01000007">
    <property type="protein sequence ID" value="SHM22570.1"/>
    <property type="molecule type" value="Genomic_DNA"/>
</dbReference>
<accession>A0A1M7H286</accession>
<dbReference type="OrthoDB" id="2071255at2"/>
<keyword evidence="1" id="KW-0472">Membrane</keyword>
<keyword evidence="1" id="KW-1133">Transmembrane helix</keyword>
<evidence type="ECO:0000313" key="3">
    <source>
        <dbReference type="Proteomes" id="UP000184038"/>
    </source>
</evidence>
<name>A0A1M7H286_9FIRM</name>
<dbReference type="STRING" id="1120996.SAMN02746066_01249"/>
<protein>
    <submittedName>
        <fullName evidence="2">Uncharacterized protein</fullName>
    </submittedName>
</protein>
<feature type="transmembrane region" description="Helical" evidence="1">
    <location>
        <begin position="25"/>
        <end position="47"/>
    </location>
</feature>
<dbReference type="RefSeq" id="WP_073284675.1">
    <property type="nucleotide sequence ID" value="NZ_FRCP01000007.1"/>
</dbReference>
<dbReference type="AlphaFoldDB" id="A0A1M7H286"/>
<evidence type="ECO:0000256" key="1">
    <source>
        <dbReference type="SAM" id="Phobius"/>
    </source>
</evidence>
<keyword evidence="3" id="KW-1185">Reference proteome</keyword>
<evidence type="ECO:0000313" key="2">
    <source>
        <dbReference type="EMBL" id="SHM22570.1"/>
    </source>
</evidence>
<gene>
    <name evidence="2" type="ORF">SAMN02746066_01249</name>
</gene>
<proteinExistence type="predicted"/>